<protein>
    <submittedName>
        <fullName evidence="2">Dihydroxyacetone kinase, N-terminal domain</fullName>
    </submittedName>
</protein>
<gene>
    <name evidence="2" type="ORF">SAMN02745906_1385</name>
</gene>
<reference evidence="2 3" key="1">
    <citation type="submission" date="2016-10" db="EMBL/GenBank/DDBJ databases">
        <authorList>
            <person name="Varghese N."/>
            <person name="Submissions S."/>
        </authorList>
    </citation>
    <scope>NUCLEOTIDE SEQUENCE [LARGE SCALE GENOMIC DNA]</scope>
    <source>
        <strain evidence="2 3">ATCC 19403</strain>
    </source>
</reference>
<dbReference type="Gene3D" id="3.30.1180.20">
    <property type="entry name" value="Dihydroxyacetone kinase, domain 2"/>
    <property type="match status" value="1"/>
</dbReference>
<name>A0ABY1C5Y7_9FIRM</name>
<keyword evidence="2" id="KW-0808">Transferase</keyword>
<dbReference type="Pfam" id="PF02733">
    <property type="entry name" value="Dak1"/>
    <property type="match status" value="1"/>
</dbReference>
<dbReference type="InterPro" id="IPR050861">
    <property type="entry name" value="Dihydroxyacetone_Kinase"/>
</dbReference>
<sequence>MYGTKFQFAAAGGKQEIMNKLINSQERMVPEMLEGYLSLNPDLYCKVPGVMGIKNKREEDKVSVVIAGGSGNEPWVLGFVGEGLADGAALGNVYTAPPSRTVLEVTRSVPHDKGVIFIAANHAGDVLNFELVRELAELEGIKSHCIYVSDDISSAPLEKKEERRGIAGISFMVKIAGAASKEGYGLEEMKRVVEKAGKNTRTFGVTTSPGYMPGSGKAMCELPDGFVEYGMGFNGEPGTKREELSSADAITEALMEQLLNEVPAGCEAAFMVNGYGFTSMLELCIVSRKVSEIAEANGIVNVHSFIDTLFSPQGTGGFSVSILILDDELKELYQKPCKSPLFRFQGGSR</sequence>
<dbReference type="SUPFAM" id="SSF82549">
    <property type="entry name" value="DAK1/DegV-like"/>
    <property type="match status" value="1"/>
</dbReference>
<dbReference type="Gene3D" id="3.40.50.10440">
    <property type="entry name" value="Dihydroxyacetone kinase, domain 1"/>
    <property type="match status" value="1"/>
</dbReference>
<evidence type="ECO:0000313" key="3">
    <source>
        <dbReference type="Proteomes" id="UP000198970"/>
    </source>
</evidence>
<proteinExistence type="predicted"/>
<dbReference type="InterPro" id="IPR004006">
    <property type="entry name" value="DhaK_dom"/>
</dbReference>
<dbReference type="EMBL" id="LT630003">
    <property type="protein sequence ID" value="SET72122.1"/>
    <property type="molecule type" value="Genomic_DNA"/>
</dbReference>
<dbReference type="PANTHER" id="PTHR28629">
    <property type="entry name" value="TRIOKINASE/FMN CYCLASE"/>
    <property type="match status" value="1"/>
</dbReference>
<dbReference type="PANTHER" id="PTHR28629:SF4">
    <property type="entry name" value="TRIOKINASE_FMN CYCLASE"/>
    <property type="match status" value="1"/>
</dbReference>
<keyword evidence="3" id="KW-1185">Reference proteome</keyword>
<feature type="domain" description="DhaK" evidence="1">
    <location>
        <begin position="24"/>
        <end position="342"/>
    </location>
</feature>
<dbReference type="GO" id="GO:0016301">
    <property type="term" value="F:kinase activity"/>
    <property type="evidence" value="ECO:0007669"/>
    <property type="project" value="UniProtKB-KW"/>
</dbReference>
<organism evidence="2 3">
    <name type="scientific">Lacrimispora sphenoides JCM 1415</name>
    <dbReference type="NCBI Taxonomy" id="1297793"/>
    <lineage>
        <taxon>Bacteria</taxon>
        <taxon>Bacillati</taxon>
        <taxon>Bacillota</taxon>
        <taxon>Clostridia</taxon>
        <taxon>Lachnospirales</taxon>
        <taxon>Lachnospiraceae</taxon>
        <taxon>Lacrimispora</taxon>
    </lineage>
</organism>
<dbReference type="PROSITE" id="PS51481">
    <property type="entry name" value="DHAK"/>
    <property type="match status" value="1"/>
</dbReference>
<evidence type="ECO:0000259" key="1">
    <source>
        <dbReference type="PROSITE" id="PS51481"/>
    </source>
</evidence>
<dbReference type="Proteomes" id="UP000198970">
    <property type="component" value="Chromosome I"/>
</dbReference>
<accession>A0ABY1C5Y7</accession>
<keyword evidence="2" id="KW-0418">Kinase</keyword>
<evidence type="ECO:0000313" key="2">
    <source>
        <dbReference type="EMBL" id="SET72122.1"/>
    </source>
</evidence>